<dbReference type="Proteomes" id="UP000000637">
    <property type="component" value="Chromosome"/>
</dbReference>
<feature type="region of interest" description="Disordered" evidence="1">
    <location>
        <begin position="87"/>
        <end position="134"/>
    </location>
</feature>
<keyword evidence="3" id="KW-1185">Reference proteome</keyword>
<evidence type="ECO:0000313" key="3">
    <source>
        <dbReference type="Proteomes" id="UP000000637"/>
    </source>
</evidence>
<feature type="compositionally biased region" description="Basic and acidic residues" evidence="1">
    <location>
        <begin position="33"/>
        <end position="42"/>
    </location>
</feature>
<sequence length="134" mass="14690">MHRPAGKAPARGTSPPPPAASRLRPRRRSAGKPADRHMEIQAHWKGRTMTANHDSERINPEVASHLVESMDMAPMPEPTTIAVALGADQSKQWPDGNGKRRHPKERDQAHGRMGQGAAVTAIHRTSRPQMPHSS</sequence>
<dbReference type="KEGG" id="aau:AAur_0282"/>
<dbReference type="EMBL" id="CP000474">
    <property type="protein sequence ID" value="ABM07350.1"/>
    <property type="molecule type" value="Genomic_DNA"/>
</dbReference>
<reference evidence="2 3" key="1">
    <citation type="journal article" date="2006" name="PLoS Genet.">
        <title>Secrets of soil survival revealed by the genome sequence of Arthrobacter aurescens TC1.</title>
        <authorList>
            <person name="Mongodin E.F."/>
            <person name="Shapir N."/>
            <person name="Daugherty S.C."/>
            <person name="DeBoy R.T."/>
            <person name="Emerson J.B."/>
            <person name="Shvartzbeyn A."/>
            <person name="Radune D."/>
            <person name="Vamathevan J."/>
            <person name="Riggs F."/>
            <person name="Grinberg V."/>
            <person name="Khouri H."/>
            <person name="Wackett L.P."/>
            <person name="Nelson K.E."/>
            <person name="Sadowsky M.J."/>
        </authorList>
    </citation>
    <scope>NUCLEOTIDE SEQUENCE [LARGE SCALE GENOMIC DNA]</scope>
    <source>
        <strain evidence="2 3">TC1</strain>
    </source>
</reference>
<proteinExistence type="predicted"/>
<gene>
    <name evidence="2" type="ordered locus">AAur_0282</name>
</gene>
<organism evidence="2 3">
    <name type="scientific">Paenarthrobacter aurescens (strain TC1)</name>
    <dbReference type="NCBI Taxonomy" id="290340"/>
    <lineage>
        <taxon>Bacteria</taxon>
        <taxon>Bacillati</taxon>
        <taxon>Actinomycetota</taxon>
        <taxon>Actinomycetes</taxon>
        <taxon>Micrococcales</taxon>
        <taxon>Micrococcaceae</taxon>
        <taxon>Paenarthrobacter</taxon>
    </lineage>
</organism>
<evidence type="ECO:0000256" key="1">
    <source>
        <dbReference type="SAM" id="MobiDB-lite"/>
    </source>
</evidence>
<accession>A1R1J0</accession>
<protein>
    <submittedName>
        <fullName evidence="2">Uncharacterized protein</fullName>
    </submittedName>
</protein>
<dbReference type="HOGENOM" id="CLU_1891853_0_0_11"/>
<dbReference type="AlphaFoldDB" id="A1R1J0"/>
<evidence type="ECO:0000313" key="2">
    <source>
        <dbReference type="EMBL" id="ABM07350.1"/>
    </source>
</evidence>
<feature type="region of interest" description="Disordered" evidence="1">
    <location>
        <begin position="1"/>
        <end position="56"/>
    </location>
</feature>
<name>A1R1J0_PAEAT</name>